<protein>
    <recommendedName>
        <fullName evidence="2">N-acetylmuramidase domain-containing protein</fullName>
    </recommendedName>
</protein>
<dbReference type="AlphaFoldDB" id="B2TAT6"/>
<proteinExistence type="predicted"/>
<reference evidence="3 4" key="1">
    <citation type="journal article" date="2011" name="J. Bacteriol.">
        <title>Complete genome sequence of the plant growth-promoting endophyte Burkholderia phytofirmans strain PsJN.</title>
        <authorList>
            <person name="Weilharter A."/>
            <person name="Mitter B."/>
            <person name="Shin M.V."/>
            <person name="Chain P.S."/>
            <person name="Nowak J."/>
            <person name="Sessitsch A."/>
        </authorList>
    </citation>
    <scope>NUCLEOTIDE SEQUENCE [LARGE SCALE GENOMIC DNA]</scope>
    <source>
        <strain evidence="4">DSM 17436 / LMG 22146 / PsJN</strain>
    </source>
</reference>
<dbReference type="Pfam" id="PF11860">
    <property type="entry name" value="Muramidase"/>
    <property type="match status" value="1"/>
</dbReference>
<feature type="region of interest" description="Disordered" evidence="1">
    <location>
        <begin position="1"/>
        <end position="21"/>
    </location>
</feature>
<dbReference type="HOGENOM" id="CLU_584850_0_0_4"/>
<dbReference type="EMBL" id="CP001053">
    <property type="protein sequence ID" value="ACD20436.1"/>
    <property type="molecule type" value="Genomic_DNA"/>
</dbReference>
<evidence type="ECO:0000313" key="3">
    <source>
        <dbReference type="EMBL" id="ACD20436.1"/>
    </source>
</evidence>
<dbReference type="InterPro" id="IPR024408">
    <property type="entry name" value="Muramidase"/>
</dbReference>
<dbReference type="Proteomes" id="UP000001739">
    <property type="component" value="Chromosome 2"/>
</dbReference>
<evidence type="ECO:0000313" key="4">
    <source>
        <dbReference type="Proteomes" id="UP000001739"/>
    </source>
</evidence>
<dbReference type="OrthoDB" id="1523598at2"/>
<feature type="domain" description="N-acetylmuramidase" evidence="2">
    <location>
        <begin position="263"/>
        <end position="449"/>
    </location>
</feature>
<organism evidence="3 4">
    <name type="scientific">Paraburkholderia phytofirmans (strain DSM 17436 / LMG 22146 / PsJN)</name>
    <name type="common">Burkholderia phytofirmans</name>
    <dbReference type="NCBI Taxonomy" id="398527"/>
    <lineage>
        <taxon>Bacteria</taxon>
        <taxon>Pseudomonadati</taxon>
        <taxon>Pseudomonadota</taxon>
        <taxon>Betaproteobacteria</taxon>
        <taxon>Burkholderiales</taxon>
        <taxon>Burkholderiaceae</taxon>
        <taxon>Paraburkholderia</taxon>
    </lineage>
</organism>
<evidence type="ECO:0000259" key="2">
    <source>
        <dbReference type="Pfam" id="PF11860"/>
    </source>
</evidence>
<dbReference type="KEGG" id="bpy:Bphyt_6107"/>
<feature type="compositionally biased region" description="Basic residues" evidence="1">
    <location>
        <begin position="1"/>
        <end position="12"/>
    </location>
</feature>
<accession>B2TAT6</accession>
<dbReference type="STRING" id="398527.Bphyt_6107"/>
<dbReference type="eggNOG" id="COG1388">
    <property type="taxonomic scope" value="Bacteria"/>
</dbReference>
<evidence type="ECO:0000256" key="1">
    <source>
        <dbReference type="SAM" id="MobiDB-lite"/>
    </source>
</evidence>
<gene>
    <name evidence="3" type="ordered locus">Bphyt_6107</name>
</gene>
<name>B2TAT6_PARPJ</name>
<sequence length="450" mass="49782" precursor="true">MNKQHHKGHAPTHHKEPSSPVVEVTIVFRDALNRAIKGLAVRIAAGTGAPPAPPWTFGPDTDQPPASEASMHVAAVENSLDVTTDGDGYALTIQNAARNQPLDVLVKNRHGQYVLKATVTPTKDVTSYVINSPEYHLEAVTQPTPQDAFEQDLTIPIVKDGEVMTVDRLLNEFGPYVGSTQKVTEQGKVKKDFPAKKKEVHIDPATGKQKTSITIEHHYRVVDTGKPRTIAINLLASRLSYPKSSLLTDQHFTYLATSFGCEAAAVKVLNKQETAGNGRWSPDGGFDPNGLPRILFERHHFYGFTLPTANKKTGKRTKNPYVAFPDICFPKPGAYGPSGIHQYEKLVKAAKLDRDAAIQSCSWGAFQILGEYYDYCNCSSPVDMANRSMESIDAQVKLFEAFMKKAKPSAIAALAHKKWEDLAFSFNGSHWKKQNPNYAKNLEEFYNDFK</sequence>